<name>A0ABX0H5Q8_9BACT</name>
<gene>
    <name evidence="2" type="primary">pelA</name>
    <name evidence="2" type="ORF">G9Q97_08635</name>
</gene>
<keyword evidence="1" id="KW-0732">Signal</keyword>
<evidence type="ECO:0000256" key="1">
    <source>
        <dbReference type="SAM" id="SignalP"/>
    </source>
</evidence>
<dbReference type="GO" id="GO:0030570">
    <property type="term" value="F:pectate lyase activity"/>
    <property type="evidence" value="ECO:0007669"/>
    <property type="project" value="UniProtKB-EC"/>
</dbReference>
<accession>A0ABX0H5Q8</accession>
<organism evidence="2 3">
    <name type="scientific">Cyclobacterium plantarum</name>
    <dbReference type="NCBI Taxonomy" id="2716263"/>
    <lineage>
        <taxon>Bacteria</taxon>
        <taxon>Pseudomonadati</taxon>
        <taxon>Bacteroidota</taxon>
        <taxon>Cytophagia</taxon>
        <taxon>Cytophagales</taxon>
        <taxon>Cyclobacteriaceae</taxon>
        <taxon>Cyclobacterium</taxon>
    </lineage>
</organism>
<dbReference type="InterPro" id="IPR012669">
    <property type="entry name" value="Pectate_lyase"/>
</dbReference>
<protein>
    <submittedName>
        <fullName evidence="2">Pectate lyase</fullName>
        <ecNumber evidence="2">4.2.2.2</ecNumber>
    </submittedName>
</protein>
<dbReference type="RefSeq" id="WP_166145659.1">
    <property type="nucleotide sequence ID" value="NZ_JAANYN010000003.1"/>
</dbReference>
<dbReference type="Gene3D" id="1.50.10.20">
    <property type="match status" value="1"/>
</dbReference>
<dbReference type="SUPFAM" id="SSF81853">
    <property type="entry name" value="Family 10 polysaccharide lyase"/>
    <property type="match status" value="1"/>
</dbReference>
<keyword evidence="2" id="KW-0456">Lyase</keyword>
<feature type="chain" id="PRO_5046560725" evidence="1">
    <location>
        <begin position="29"/>
        <end position="368"/>
    </location>
</feature>
<keyword evidence="3" id="KW-1185">Reference proteome</keyword>
<evidence type="ECO:0000313" key="3">
    <source>
        <dbReference type="Proteomes" id="UP000649799"/>
    </source>
</evidence>
<dbReference type="NCBIfam" id="TIGR02474">
    <property type="entry name" value="pec_lyase"/>
    <property type="match status" value="1"/>
</dbReference>
<dbReference type="EC" id="4.2.2.2" evidence="2"/>
<evidence type="ECO:0000313" key="2">
    <source>
        <dbReference type="EMBL" id="NHE56877.1"/>
    </source>
</evidence>
<comment type="caution">
    <text evidence="2">The sequence shown here is derived from an EMBL/GenBank/DDBJ whole genome shotgun (WGS) entry which is preliminary data.</text>
</comment>
<reference evidence="2 3" key="1">
    <citation type="submission" date="2020-03" db="EMBL/GenBank/DDBJ databases">
        <title>Cyclobacterium plantarum sp. nov., a marine bacterium isolated from a coastal-marine wetland.</title>
        <authorList>
            <person name="Sanchez-Porro C."/>
            <person name="Ventosa A."/>
            <person name="Amoozegar M."/>
        </authorList>
    </citation>
    <scope>NUCLEOTIDE SEQUENCE [LARGE SCALE GENOMIC DNA]</scope>
    <source>
        <strain evidence="2 3">GBPx2</strain>
    </source>
</reference>
<dbReference type="Pfam" id="PF09492">
    <property type="entry name" value="Pec_lyase"/>
    <property type="match status" value="1"/>
</dbReference>
<dbReference type="EMBL" id="JAANYN010000003">
    <property type="protein sequence ID" value="NHE56877.1"/>
    <property type="molecule type" value="Genomic_DNA"/>
</dbReference>
<sequence length="368" mass="42640">MNSLPKNNLYIKISLLLLFMVQAMSTFAQNIEKVPWKRINEQPDTWYESEEAIRIAENMLLHQKDIGGWYKNIDMSVQLSEEEKSRLRKDKSSNMGATLDNDAGFIQIAFLSKTYRETKDPRFSQAVFKALDYMMDAQYENGGWPQYYPIREGYYEHITFNDGAMIQVMQLLRNVADGKKTYDFVDADRKQRAQKAIEKGLEIILRTQIKVDGTLTAWCAQYDKDDLSPAKARAYELPSISGSESVGIVRYLMAIENPEPKVVQAIESAIAWFEVVKLEGIKLVQKEDETLPRGYDRIVVKDETAGPLWARFYEIGTNRPMFVGRDSVVRYALHEIEHERRVGYSYLGPYAKELLESDYPEWKRRMGD</sequence>
<dbReference type="Proteomes" id="UP000649799">
    <property type="component" value="Unassembled WGS sequence"/>
</dbReference>
<feature type="signal peptide" evidence="1">
    <location>
        <begin position="1"/>
        <end position="28"/>
    </location>
</feature>
<proteinExistence type="predicted"/>